<feature type="domain" description="Alpha-carbonic anhydrase" evidence="8">
    <location>
        <begin position="16"/>
        <end position="272"/>
    </location>
</feature>
<evidence type="ECO:0000256" key="7">
    <source>
        <dbReference type="SAM" id="SignalP"/>
    </source>
</evidence>
<comment type="catalytic activity">
    <reaction evidence="6">
        <text>hydrogencarbonate + H(+) = CO2 + H2O</text>
        <dbReference type="Rhea" id="RHEA:10748"/>
        <dbReference type="ChEBI" id="CHEBI:15377"/>
        <dbReference type="ChEBI" id="CHEBI:15378"/>
        <dbReference type="ChEBI" id="CHEBI:16526"/>
        <dbReference type="ChEBI" id="CHEBI:17544"/>
        <dbReference type="EC" id="4.2.1.1"/>
    </reaction>
</comment>
<keyword evidence="3" id="KW-0479">Metal-binding</keyword>
<keyword evidence="5" id="KW-0456">Lyase</keyword>
<accession>C1C0P8</accession>
<evidence type="ECO:0000259" key="8">
    <source>
        <dbReference type="PROSITE" id="PS51144"/>
    </source>
</evidence>
<evidence type="ECO:0000256" key="1">
    <source>
        <dbReference type="ARBA" id="ARBA00010718"/>
    </source>
</evidence>
<dbReference type="Gene3D" id="3.10.200.10">
    <property type="entry name" value="Alpha carbonic anhydrase"/>
    <property type="match status" value="1"/>
</dbReference>
<dbReference type="Pfam" id="PF00194">
    <property type="entry name" value="Carb_anhydrase"/>
    <property type="match status" value="1"/>
</dbReference>
<sequence length="273" mass="30812">MSIMKVNFIILSSFSILLGIQGEPNTEYWESFDVLKICREGMKQSPIDIKESETEAKTGSKIEFTGYDTPRTFEMKNDGTTAKFALKDPKTVATIKAPHLNNDVYQFAQLRFHWGSDDKYGSEHLINGHQSPIEVHLVHFNAKYGATIEEALAKPGVNDNLAVLGILFDIVPCPLFGFDLKAIKEQGSKAVTMNLALETFLPNNLDVFFSYEGSFTTPRCQEVVAWTVFESKNYISKAKLDEFRLMMVGDKPLVNNYRSVQKLNGRKVSLYTK</sequence>
<dbReference type="GO" id="GO:0005886">
    <property type="term" value="C:plasma membrane"/>
    <property type="evidence" value="ECO:0007669"/>
    <property type="project" value="TreeGrafter"/>
</dbReference>
<evidence type="ECO:0000256" key="6">
    <source>
        <dbReference type="ARBA" id="ARBA00048348"/>
    </source>
</evidence>
<dbReference type="GO" id="GO:0004089">
    <property type="term" value="F:carbonate dehydratase activity"/>
    <property type="evidence" value="ECO:0007669"/>
    <property type="project" value="UniProtKB-EC"/>
</dbReference>
<dbReference type="InterPro" id="IPR023561">
    <property type="entry name" value="Carbonic_anhydrase_a-class"/>
</dbReference>
<keyword evidence="7" id="KW-0732">Signal</keyword>
<dbReference type="CDD" id="cd00326">
    <property type="entry name" value="alpha_CA"/>
    <property type="match status" value="1"/>
</dbReference>
<comment type="similarity">
    <text evidence="1">Belongs to the alpha-carbonic anhydrase family.</text>
</comment>
<dbReference type="InterPro" id="IPR036398">
    <property type="entry name" value="CA_dom_sf"/>
</dbReference>
<evidence type="ECO:0000313" key="9">
    <source>
        <dbReference type="EMBL" id="ACO14851.1"/>
    </source>
</evidence>
<evidence type="ECO:0000256" key="2">
    <source>
        <dbReference type="ARBA" id="ARBA00012925"/>
    </source>
</evidence>
<feature type="signal peptide" evidence="7">
    <location>
        <begin position="1"/>
        <end position="22"/>
    </location>
</feature>
<dbReference type="SUPFAM" id="SSF51069">
    <property type="entry name" value="Carbonic anhydrase"/>
    <property type="match status" value="1"/>
</dbReference>
<keyword evidence="4" id="KW-0862">Zinc</keyword>
<evidence type="ECO:0000256" key="4">
    <source>
        <dbReference type="ARBA" id="ARBA00022833"/>
    </source>
</evidence>
<evidence type="ECO:0000256" key="5">
    <source>
        <dbReference type="ARBA" id="ARBA00023239"/>
    </source>
</evidence>
<proteinExistence type="evidence at transcript level"/>
<evidence type="ECO:0000256" key="3">
    <source>
        <dbReference type="ARBA" id="ARBA00022723"/>
    </source>
</evidence>
<name>C1C0P8_CALCM</name>
<protein>
    <recommendedName>
        <fullName evidence="2">carbonic anhydrase</fullName>
        <ecNumber evidence="2">4.2.1.1</ecNumber>
    </recommendedName>
</protein>
<dbReference type="GO" id="GO:0008270">
    <property type="term" value="F:zinc ion binding"/>
    <property type="evidence" value="ECO:0007669"/>
    <property type="project" value="InterPro"/>
</dbReference>
<gene>
    <name evidence="9" type="primary">CAHZ</name>
</gene>
<dbReference type="EMBL" id="BT080427">
    <property type="protein sequence ID" value="ACO14851.1"/>
    <property type="molecule type" value="mRNA"/>
</dbReference>
<feature type="chain" id="PRO_5002905110" description="carbonic anhydrase" evidence="7">
    <location>
        <begin position="23"/>
        <end position="273"/>
    </location>
</feature>
<dbReference type="PANTHER" id="PTHR18952:SF265">
    <property type="entry name" value="CARBONIC ANHYDRASE"/>
    <property type="match status" value="1"/>
</dbReference>
<dbReference type="SMART" id="SM01057">
    <property type="entry name" value="Carb_anhydrase"/>
    <property type="match status" value="1"/>
</dbReference>
<dbReference type="InterPro" id="IPR001148">
    <property type="entry name" value="CA_dom"/>
</dbReference>
<dbReference type="PANTHER" id="PTHR18952">
    <property type="entry name" value="CARBONIC ANHYDRASE"/>
    <property type="match status" value="1"/>
</dbReference>
<dbReference type="EC" id="4.2.1.1" evidence="2"/>
<organism evidence="9">
    <name type="scientific">Caligus clemensi</name>
    <name type="common">Sea louse</name>
    <dbReference type="NCBI Taxonomy" id="344056"/>
    <lineage>
        <taxon>Eukaryota</taxon>
        <taxon>Metazoa</taxon>
        <taxon>Ecdysozoa</taxon>
        <taxon>Arthropoda</taxon>
        <taxon>Crustacea</taxon>
        <taxon>Multicrustacea</taxon>
        <taxon>Hexanauplia</taxon>
        <taxon>Copepoda</taxon>
        <taxon>Siphonostomatoida</taxon>
        <taxon>Caligidae</taxon>
        <taxon>Caligus</taxon>
    </lineage>
</organism>
<reference evidence="9" key="1">
    <citation type="submission" date="2009-03" db="EMBL/GenBank/DDBJ databases">
        <title>Caligus clemensi ESTs and full-length cDNAs.</title>
        <authorList>
            <person name="Yasuike M."/>
            <person name="von Schalburg K."/>
            <person name="Cooper G."/>
            <person name="Leong J."/>
            <person name="Jones S.R.M."/>
            <person name="Koop B.F."/>
        </authorList>
    </citation>
    <scope>NUCLEOTIDE SEQUENCE</scope>
    <source>
        <tissue evidence="9">Whole</tissue>
    </source>
</reference>
<dbReference type="PROSITE" id="PS51144">
    <property type="entry name" value="ALPHA_CA_2"/>
    <property type="match status" value="1"/>
</dbReference>
<dbReference type="AlphaFoldDB" id="C1C0P8"/>